<organism evidence="3 4">
    <name type="scientific">Asanoa siamensis</name>
    <dbReference type="NCBI Taxonomy" id="926357"/>
    <lineage>
        <taxon>Bacteria</taxon>
        <taxon>Bacillati</taxon>
        <taxon>Actinomycetota</taxon>
        <taxon>Actinomycetes</taxon>
        <taxon>Micromonosporales</taxon>
        <taxon>Micromonosporaceae</taxon>
        <taxon>Asanoa</taxon>
    </lineage>
</organism>
<dbReference type="PRINTS" id="PR00111">
    <property type="entry name" value="ABHYDROLASE"/>
</dbReference>
<dbReference type="Proteomes" id="UP000604117">
    <property type="component" value="Unassembled WGS sequence"/>
</dbReference>
<gene>
    <name evidence="3" type="ORF">Asi02nite_19890</name>
</gene>
<name>A0ABQ4CMG2_9ACTN</name>
<sequence length="325" mass="34499">MAPALGVVYEVNPGELIDEVNGAGDPARSARVHAAPPRASGGKTGRAGECCGGLLTPELCRSIEECRLSDITAVVEGEGSPVVLVHSGVADHRSWDPVADRLRRRHTVIRYDLRGFGQTPAPARGFRHRDDLADLLDDVGIQAAAVVGNSLGGYVALEFATRWPERVTHLGLLAAPLDGWAWGPEVKAYGAEEGQLLADGDIDRALALNLDMWVRGPVREWSSALRQTADQVAAAMRTSLANQTVTESFELPDDIDPPSTLLHLITAKTLVAVGDADAPDFPAIARRLATGIPDAHLTEIPGAGHLLPLECPEQIAAAIDDLLAR</sequence>
<accession>A0ABQ4CMG2</accession>
<dbReference type="Gene3D" id="3.40.50.1820">
    <property type="entry name" value="alpha/beta hydrolase"/>
    <property type="match status" value="1"/>
</dbReference>
<keyword evidence="3" id="KW-0378">Hydrolase</keyword>
<evidence type="ECO:0000256" key="1">
    <source>
        <dbReference type="SAM" id="MobiDB-lite"/>
    </source>
</evidence>
<keyword evidence="4" id="KW-1185">Reference proteome</keyword>
<proteinExistence type="predicted"/>
<dbReference type="InterPro" id="IPR050471">
    <property type="entry name" value="AB_hydrolase"/>
</dbReference>
<dbReference type="PANTHER" id="PTHR43433:SF1">
    <property type="entry name" value="BLL5160 PROTEIN"/>
    <property type="match status" value="1"/>
</dbReference>
<comment type="caution">
    <text evidence="3">The sequence shown here is derived from an EMBL/GenBank/DDBJ whole genome shotgun (WGS) entry which is preliminary data.</text>
</comment>
<feature type="region of interest" description="Disordered" evidence="1">
    <location>
        <begin position="22"/>
        <end position="46"/>
    </location>
</feature>
<dbReference type="GO" id="GO:0016787">
    <property type="term" value="F:hydrolase activity"/>
    <property type="evidence" value="ECO:0007669"/>
    <property type="project" value="UniProtKB-KW"/>
</dbReference>
<protein>
    <submittedName>
        <fullName evidence="3">Hydrolase</fullName>
    </submittedName>
</protein>
<dbReference type="InterPro" id="IPR029058">
    <property type="entry name" value="AB_hydrolase_fold"/>
</dbReference>
<feature type="domain" description="AB hydrolase-1" evidence="2">
    <location>
        <begin position="82"/>
        <end position="318"/>
    </location>
</feature>
<evidence type="ECO:0000259" key="2">
    <source>
        <dbReference type="Pfam" id="PF12697"/>
    </source>
</evidence>
<dbReference type="Pfam" id="PF12697">
    <property type="entry name" value="Abhydrolase_6"/>
    <property type="match status" value="1"/>
</dbReference>
<dbReference type="PANTHER" id="PTHR43433">
    <property type="entry name" value="HYDROLASE, ALPHA/BETA FOLD FAMILY PROTEIN"/>
    <property type="match status" value="1"/>
</dbReference>
<dbReference type="SUPFAM" id="SSF53474">
    <property type="entry name" value="alpha/beta-Hydrolases"/>
    <property type="match status" value="1"/>
</dbReference>
<dbReference type="EMBL" id="BONE01000012">
    <property type="protein sequence ID" value="GIF72471.1"/>
    <property type="molecule type" value="Genomic_DNA"/>
</dbReference>
<dbReference type="InterPro" id="IPR000073">
    <property type="entry name" value="AB_hydrolase_1"/>
</dbReference>
<reference evidence="3 4" key="1">
    <citation type="submission" date="2021-01" db="EMBL/GenBank/DDBJ databases">
        <title>Whole genome shotgun sequence of Asanoa siamensis NBRC 107932.</title>
        <authorList>
            <person name="Komaki H."/>
            <person name="Tamura T."/>
        </authorList>
    </citation>
    <scope>NUCLEOTIDE SEQUENCE [LARGE SCALE GENOMIC DNA]</scope>
    <source>
        <strain evidence="3 4">NBRC 107932</strain>
    </source>
</reference>
<evidence type="ECO:0000313" key="4">
    <source>
        <dbReference type="Proteomes" id="UP000604117"/>
    </source>
</evidence>
<evidence type="ECO:0000313" key="3">
    <source>
        <dbReference type="EMBL" id="GIF72471.1"/>
    </source>
</evidence>